<protein>
    <submittedName>
        <fullName evidence="1">Uncharacterized protein</fullName>
    </submittedName>
</protein>
<proteinExistence type="predicted"/>
<organism evidence="1 2">
    <name type="scientific">Streptomyces roseus</name>
    <dbReference type="NCBI Taxonomy" id="66430"/>
    <lineage>
        <taxon>Bacteria</taxon>
        <taxon>Bacillati</taxon>
        <taxon>Actinomycetota</taxon>
        <taxon>Actinomycetes</taxon>
        <taxon>Kitasatosporales</taxon>
        <taxon>Streptomycetaceae</taxon>
        <taxon>Streptomyces</taxon>
    </lineage>
</organism>
<dbReference type="Proteomes" id="UP000035932">
    <property type="component" value="Unassembled WGS sequence"/>
</dbReference>
<dbReference type="AlphaFoldDB" id="A0A0J6XLP7"/>
<keyword evidence="2" id="KW-1185">Reference proteome</keyword>
<comment type="caution">
    <text evidence="1">The sequence shown here is derived from an EMBL/GenBank/DDBJ whole genome shotgun (WGS) entry which is preliminary data.</text>
</comment>
<name>A0A0J6XLP7_9ACTN</name>
<reference evidence="1 2" key="1">
    <citation type="submission" date="2015-06" db="EMBL/GenBank/DDBJ databases">
        <title>Recapitulation of the evolution of biosynthetic gene clusters reveals hidden chemical diversity on bacterial genomes.</title>
        <authorList>
            <person name="Cruz-Morales P."/>
            <person name="Martinez-Guerrero C."/>
            <person name="Morales-Escalante M.A."/>
            <person name="Yanez-Guerra L.A."/>
            <person name="Kopp J.F."/>
            <person name="Feldmann J."/>
            <person name="Ramos-Aboites H.E."/>
            <person name="Barona-Gomez F."/>
        </authorList>
    </citation>
    <scope>NUCLEOTIDE SEQUENCE [LARGE SCALE GENOMIC DNA]</scope>
    <source>
        <strain evidence="1 2">ATCC 31245</strain>
    </source>
</reference>
<dbReference type="EMBL" id="LFML01000093">
    <property type="protein sequence ID" value="KMO95628.1"/>
    <property type="molecule type" value="Genomic_DNA"/>
</dbReference>
<dbReference type="STRING" id="66430.ACS04_22570"/>
<dbReference type="RefSeq" id="WP_048478526.1">
    <property type="nucleotide sequence ID" value="NZ_JBIRUD010000043.1"/>
</dbReference>
<evidence type="ECO:0000313" key="2">
    <source>
        <dbReference type="Proteomes" id="UP000035932"/>
    </source>
</evidence>
<accession>A0A0J6XLP7</accession>
<dbReference type="OrthoDB" id="4255650at2"/>
<evidence type="ECO:0000313" key="1">
    <source>
        <dbReference type="EMBL" id="KMO95628.1"/>
    </source>
</evidence>
<dbReference type="PATRIC" id="fig|66430.4.peg.7416"/>
<gene>
    <name evidence="1" type="ORF">ACS04_22570</name>
</gene>
<sequence length="75" mass="8055">MKGAGLGFGHEDHPLLGRRVRDLASGTEGELMAVVAEEIPTHAGRRWTRHAYIRPEAGGRELPTAVGNIEPLGTD</sequence>